<dbReference type="GO" id="GO:0005634">
    <property type="term" value="C:nucleus"/>
    <property type="evidence" value="ECO:0007669"/>
    <property type="project" value="UniProtKB-SubCell"/>
</dbReference>
<dbReference type="SMART" id="SM00717">
    <property type="entry name" value="SANT"/>
    <property type="match status" value="1"/>
</dbReference>
<dbReference type="PANTHER" id="PTHR44042">
    <property type="entry name" value="DUPLICATED HOMEODOMAIN-LIKE SUPERFAMILY PROTEIN-RELATED"/>
    <property type="match status" value="1"/>
</dbReference>
<keyword evidence="5" id="KW-0539">Nucleus</keyword>
<dbReference type="EMBL" id="AYRZ02000006">
    <property type="protein sequence ID" value="PHT79559.1"/>
    <property type="molecule type" value="Genomic_DNA"/>
</dbReference>
<dbReference type="InterPro" id="IPR009057">
    <property type="entry name" value="Homeodomain-like_sf"/>
</dbReference>
<dbReference type="GO" id="GO:0000976">
    <property type="term" value="F:transcription cis-regulatory region binding"/>
    <property type="evidence" value="ECO:0007669"/>
    <property type="project" value="UniProtKB-ARBA"/>
</dbReference>
<keyword evidence="4" id="KW-0804">Transcription</keyword>
<evidence type="ECO:0000256" key="4">
    <source>
        <dbReference type="ARBA" id="ARBA00023163"/>
    </source>
</evidence>
<comment type="caution">
    <text evidence="9">The sequence shown here is derived from an EMBL/GenBank/DDBJ whole genome shotgun (WGS) entry which is preliminary data.</text>
</comment>
<dbReference type="GO" id="GO:0009751">
    <property type="term" value="P:response to salicylic acid"/>
    <property type="evidence" value="ECO:0000318"/>
    <property type="project" value="GO_Central"/>
</dbReference>
<evidence type="ECO:0000259" key="8">
    <source>
        <dbReference type="PROSITE" id="PS51294"/>
    </source>
</evidence>
<dbReference type="SMR" id="A0A1U8FJD1"/>
<proteinExistence type="predicted"/>
<gene>
    <name evidence="9" type="ORF">T459_17611</name>
</gene>
<evidence type="ECO:0000256" key="1">
    <source>
        <dbReference type="ARBA" id="ARBA00004123"/>
    </source>
</evidence>
<protein>
    <submittedName>
        <fullName evidence="9">Uncharacterized protein</fullName>
    </submittedName>
</protein>
<evidence type="ECO:0000256" key="2">
    <source>
        <dbReference type="ARBA" id="ARBA00023015"/>
    </source>
</evidence>
<dbReference type="InterPro" id="IPR017884">
    <property type="entry name" value="SANT_dom"/>
</dbReference>
<dbReference type="FunFam" id="1.10.10.60:FF:000009">
    <property type="entry name" value="transcription factor MYB1R1"/>
    <property type="match status" value="1"/>
</dbReference>
<dbReference type="InterPro" id="IPR001005">
    <property type="entry name" value="SANT/Myb"/>
</dbReference>
<dbReference type="AlphaFoldDB" id="A0A1U8FJD1"/>
<name>A0A1U8FJD1_CAPAN</name>
<keyword evidence="10" id="KW-1185">Reference proteome</keyword>
<dbReference type="PANTHER" id="PTHR44042:SF67">
    <property type="entry name" value="MYB-LIKE PROTEIN I"/>
    <property type="match status" value="1"/>
</dbReference>
<keyword evidence="3" id="KW-0238">DNA-binding</keyword>
<keyword evidence="2" id="KW-0805">Transcription regulation</keyword>
<reference evidence="9 10" key="2">
    <citation type="journal article" date="2017" name="Genome Biol.">
        <title>New reference genome sequences of hot pepper reveal the massive evolution of plant disease-resistance genes by retroduplication.</title>
        <authorList>
            <person name="Kim S."/>
            <person name="Park J."/>
            <person name="Yeom S.I."/>
            <person name="Kim Y.M."/>
            <person name="Seo E."/>
            <person name="Kim K.T."/>
            <person name="Kim M.S."/>
            <person name="Lee J.M."/>
            <person name="Cheong K."/>
            <person name="Shin H.S."/>
            <person name="Kim S.B."/>
            <person name="Han K."/>
            <person name="Lee J."/>
            <person name="Park M."/>
            <person name="Lee H.A."/>
            <person name="Lee H.Y."/>
            <person name="Lee Y."/>
            <person name="Oh S."/>
            <person name="Lee J.H."/>
            <person name="Choi E."/>
            <person name="Choi E."/>
            <person name="Lee S.E."/>
            <person name="Jeon J."/>
            <person name="Kim H."/>
            <person name="Choi G."/>
            <person name="Song H."/>
            <person name="Lee J."/>
            <person name="Lee S.C."/>
            <person name="Kwon J.K."/>
            <person name="Lee H.Y."/>
            <person name="Koo N."/>
            <person name="Hong Y."/>
            <person name="Kim R.W."/>
            <person name="Kang W.H."/>
            <person name="Huh J.H."/>
            <person name="Kang B.C."/>
            <person name="Yang T.J."/>
            <person name="Lee Y.H."/>
            <person name="Bennetzen J.L."/>
            <person name="Choi D."/>
        </authorList>
    </citation>
    <scope>NUCLEOTIDE SEQUENCE [LARGE SCALE GENOMIC DNA]</scope>
    <source>
        <strain evidence="10">cv. CM334</strain>
    </source>
</reference>
<evidence type="ECO:0000313" key="10">
    <source>
        <dbReference type="Proteomes" id="UP000222542"/>
    </source>
</evidence>
<dbReference type="CDD" id="cd00167">
    <property type="entry name" value="SANT"/>
    <property type="match status" value="1"/>
</dbReference>
<reference evidence="9 10" key="1">
    <citation type="journal article" date="2014" name="Nat. Genet.">
        <title>Genome sequence of the hot pepper provides insights into the evolution of pungency in Capsicum species.</title>
        <authorList>
            <person name="Kim S."/>
            <person name="Park M."/>
            <person name="Yeom S.I."/>
            <person name="Kim Y.M."/>
            <person name="Lee J.M."/>
            <person name="Lee H.A."/>
            <person name="Seo E."/>
            <person name="Choi J."/>
            <person name="Cheong K."/>
            <person name="Kim K.T."/>
            <person name="Jung K."/>
            <person name="Lee G.W."/>
            <person name="Oh S.K."/>
            <person name="Bae C."/>
            <person name="Kim S.B."/>
            <person name="Lee H.Y."/>
            <person name="Kim S.Y."/>
            <person name="Kim M.S."/>
            <person name="Kang B.C."/>
            <person name="Jo Y.D."/>
            <person name="Yang H.B."/>
            <person name="Jeong H.J."/>
            <person name="Kang W.H."/>
            <person name="Kwon J.K."/>
            <person name="Shin C."/>
            <person name="Lim J.Y."/>
            <person name="Park J.H."/>
            <person name="Huh J.H."/>
            <person name="Kim J.S."/>
            <person name="Kim B.D."/>
            <person name="Cohen O."/>
            <person name="Paran I."/>
            <person name="Suh M.C."/>
            <person name="Lee S.B."/>
            <person name="Kim Y.K."/>
            <person name="Shin Y."/>
            <person name="Noh S.J."/>
            <person name="Park J."/>
            <person name="Seo Y.S."/>
            <person name="Kwon S.Y."/>
            <person name="Kim H.A."/>
            <person name="Park J.M."/>
            <person name="Kim H.J."/>
            <person name="Choi S.B."/>
            <person name="Bosland P.W."/>
            <person name="Reeves G."/>
            <person name="Jo S.H."/>
            <person name="Lee B.W."/>
            <person name="Cho H.T."/>
            <person name="Choi H.S."/>
            <person name="Lee M.S."/>
            <person name="Yu Y."/>
            <person name="Do Choi Y."/>
            <person name="Park B.S."/>
            <person name="van Deynze A."/>
            <person name="Ashrafi H."/>
            <person name="Hill T."/>
            <person name="Kim W.T."/>
            <person name="Pai H.S."/>
            <person name="Ahn H.K."/>
            <person name="Yeam I."/>
            <person name="Giovannoni J.J."/>
            <person name="Rose J.K."/>
            <person name="Sorensen I."/>
            <person name="Lee S.J."/>
            <person name="Kim R.W."/>
            <person name="Choi I.Y."/>
            <person name="Choi B.S."/>
            <person name="Lim J.S."/>
            <person name="Lee Y.H."/>
            <person name="Choi D."/>
        </authorList>
    </citation>
    <scope>NUCLEOTIDE SEQUENCE [LARGE SCALE GENOMIC DNA]</scope>
    <source>
        <strain evidence="10">cv. CM334</strain>
    </source>
</reference>
<dbReference type="GO" id="GO:0010597">
    <property type="term" value="P:green leaf volatile biosynthetic process"/>
    <property type="evidence" value="ECO:0007669"/>
    <property type="project" value="UniProtKB-ARBA"/>
</dbReference>
<organism evidence="9 10">
    <name type="scientific">Capsicum annuum</name>
    <name type="common">Capsicum pepper</name>
    <dbReference type="NCBI Taxonomy" id="4072"/>
    <lineage>
        <taxon>Eukaryota</taxon>
        <taxon>Viridiplantae</taxon>
        <taxon>Streptophyta</taxon>
        <taxon>Embryophyta</taxon>
        <taxon>Tracheophyta</taxon>
        <taxon>Spermatophyta</taxon>
        <taxon>Magnoliopsida</taxon>
        <taxon>eudicotyledons</taxon>
        <taxon>Gunneridae</taxon>
        <taxon>Pentapetalae</taxon>
        <taxon>asterids</taxon>
        <taxon>lamiids</taxon>
        <taxon>Solanales</taxon>
        <taxon>Solanaceae</taxon>
        <taxon>Solanoideae</taxon>
        <taxon>Capsiceae</taxon>
        <taxon>Capsicum</taxon>
    </lineage>
</organism>
<dbReference type="PROSITE" id="PS50090">
    <property type="entry name" value="MYB_LIKE"/>
    <property type="match status" value="1"/>
</dbReference>
<evidence type="ECO:0000259" key="7">
    <source>
        <dbReference type="PROSITE" id="PS51293"/>
    </source>
</evidence>
<dbReference type="Proteomes" id="UP000222542">
    <property type="component" value="Unassembled WGS sequence"/>
</dbReference>
<evidence type="ECO:0000313" key="9">
    <source>
        <dbReference type="EMBL" id="PHT79559.1"/>
    </source>
</evidence>
<evidence type="ECO:0000256" key="3">
    <source>
        <dbReference type="ARBA" id="ARBA00023125"/>
    </source>
</evidence>
<dbReference type="InterPro" id="IPR017930">
    <property type="entry name" value="Myb_dom"/>
</dbReference>
<evidence type="ECO:0000256" key="5">
    <source>
        <dbReference type="ARBA" id="ARBA00023242"/>
    </source>
</evidence>
<dbReference type="Gene3D" id="1.10.10.60">
    <property type="entry name" value="Homeodomain-like"/>
    <property type="match status" value="1"/>
</dbReference>
<feature type="domain" description="SANT" evidence="7">
    <location>
        <begin position="73"/>
        <end position="125"/>
    </location>
</feature>
<comment type="subcellular location">
    <subcellularLocation>
        <location evidence="1">Nucleus</location>
    </subcellularLocation>
</comment>
<dbReference type="KEGG" id="cann:107855390"/>
<evidence type="ECO:0000259" key="6">
    <source>
        <dbReference type="PROSITE" id="PS50090"/>
    </source>
</evidence>
<dbReference type="PROSITE" id="PS51294">
    <property type="entry name" value="HTH_MYB"/>
    <property type="match status" value="1"/>
</dbReference>
<feature type="domain" description="Myb-like" evidence="6">
    <location>
        <begin position="65"/>
        <end position="117"/>
    </location>
</feature>
<dbReference type="SUPFAM" id="SSF46689">
    <property type="entry name" value="Homeodomain-like"/>
    <property type="match status" value="1"/>
</dbReference>
<accession>A0A1U8FJD1</accession>
<dbReference type="PROSITE" id="PS51293">
    <property type="entry name" value="SANT"/>
    <property type="match status" value="1"/>
</dbReference>
<dbReference type="InterPro" id="IPR006447">
    <property type="entry name" value="Myb_dom_plants"/>
</dbReference>
<dbReference type="NCBIfam" id="TIGR01557">
    <property type="entry name" value="myb_SHAQKYF"/>
    <property type="match status" value="1"/>
</dbReference>
<dbReference type="Pfam" id="PF00249">
    <property type="entry name" value="Myb_DNA-binding"/>
    <property type="match status" value="1"/>
</dbReference>
<dbReference type="OrthoDB" id="118550at2759"/>
<feature type="domain" description="HTH myb-type" evidence="8">
    <location>
        <begin position="66"/>
        <end position="121"/>
    </location>
</feature>
<sequence>MVPNKTIDELKQHYQLLVDDVTAIEYGYVPIPNYTVEENSYGYSRVSRDDWQSNGNEFAETAQCPERRKGTPWTKEEHRLFLLGLETYGKGDWRSISRNIVISRTPSQVATHAQKYFNRLKKNQHP</sequence>
<dbReference type="GO" id="GO:0009739">
    <property type="term" value="P:response to gibberellin"/>
    <property type="evidence" value="ECO:0000318"/>
    <property type="project" value="GO_Central"/>
</dbReference>
<dbReference type="Gramene" id="PHT79559">
    <property type="protein sequence ID" value="PHT79559"/>
    <property type="gene ID" value="T459_17611"/>
</dbReference>